<evidence type="ECO:0000313" key="12">
    <source>
        <dbReference type="Proteomes" id="UP001300012"/>
    </source>
</evidence>
<comment type="similarity">
    <text evidence="2">Belongs to the glycosyltransferase 2 family.</text>
</comment>
<keyword evidence="4" id="KW-0808">Transferase</keyword>
<dbReference type="Pfam" id="PF00535">
    <property type="entry name" value="Glycos_transf_2"/>
    <property type="match status" value="1"/>
</dbReference>
<evidence type="ECO:0000256" key="8">
    <source>
        <dbReference type="ARBA" id="ARBA00048689"/>
    </source>
</evidence>
<protein>
    <recommendedName>
        <fullName evidence="7">Glucosyl-3-phosphoglycerate synthase</fullName>
        <ecNumber evidence="6">2.4.1.266</ecNumber>
    </recommendedName>
</protein>
<dbReference type="InterPro" id="IPR001173">
    <property type="entry name" value="Glyco_trans_2-like"/>
</dbReference>
<keyword evidence="5" id="KW-0460">Magnesium</keyword>
<organism evidence="11 12">
    <name type="scientific">Paenibacillus radicis</name>
    <name type="common">ex Xue et al. 2023</name>
    <dbReference type="NCBI Taxonomy" id="2972489"/>
    <lineage>
        <taxon>Bacteria</taxon>
        <taxon>Bacillati</taxon>
        <taxon>Bacillota</taxon>
        <taxon>Bacilli</taxon>
        <taxon>Bacillales</taxon>
        <taxon>Paenibacillaceae</taxon>
        <taxon>Paenibacillus</taxon>
    </lineage>
</organism>
<gene>
    <name evidence="11" type="ORF">NV381_22115</name>
</gene>
<reference evidence="11 12" key="1">
    <citation type="submission" date="2022-08" db="EMBL/GenBank/DDBJ databases">
        <title>Paenibacillus endoradicis sp. nov., Paenibacillus radicibacter sp. nov and Paenibacillus pararadicis sp. nov., three cold-adapted plant growth-promoting bacteria isolated from root of Larix gmelinii in Great Khingan.</title>
        <authorList>
            <person name="Xue H."/>
        </authorList>
    </citation>
    <scope>NUCLEOTIDE SEQUENCE [LARGE SCALE GENOMIC DNA]</scope>
    <source>
        <strain evidence="11 12">N5-1-1-5</strain>
    </source>
</reference>
<dbReference type="EMBL" id="JANQBD010000017">
    <property type="protein sequence ID" value="MCR8633887.1"/>
    <property type="molecule type" value="Genomic_DNA"/>
</dbReference>
<comment type="cofactor">
    <cofactor evidence="1">
        <name>Mg(2+)</name>
        <dbReference type="ChEBI" id="CHEBI:18420"/>
    </cofactor>
</comment>
<proteinExistence type="inferred from homology"/>
<accession>A0ABT1YL24</accession>
<feature type="domain" description="Glycosyltransferase 2-like" evidence="10">
    <location>
        <begin position="8"/>
        <end position="135"/>
    </location>
</feature>
<evidence type="ECO:0000256" key="9">
    <source>
        <dbReference type="ARBA" id="ARBA00048997"/>
    </source>
</evidence>
<dbReference type="PANTHER" id="PTHR48090">
    <property type="entry name" value="UNDECAPRENYL-PHOSPHATE 4-DEOXY-4-FORMAMIDO-L-ARABINOSE TRANSFERASE-RELATED"/>
    <property type="match status" value="1"/>
</dbReference>
<dbReference type="EC" id="2.4.1.266" evidence="6"/>
<keyword evidence="12" id="KW-1185">Reference proteome</keyword>
<evidence type="ECO:0000313" key="11">
    <source>
        <dbReference type="EMBL" id="MCR8633887.1"/>
    </source>
</evidence>
<evidence type="ECO:0000256" key="6">
    <source>
        <dbReference type="ARBA" id="ARBA00039022"/>
    </source>
</evidence>
<evidence type="ECO:0000256" key="2">
    <source>
        <dbReference type="ARBA" id="ARBA00006739"/>
    </source>
</evidence>
<dbReference type="CDD" id="cd04179">
    <property type="entry name" value="DPM_DPG-synthase_like"/>
    <property type="match status" value="1"/>
</dbReference>
<dbReference type="InterPro" id="IPR029044">
    <property type="entry name" value="Nucleotide-diphossugar_trans"/>
</dbReference>
<dbReference type="Gene3D" id="3.90.550.10">
    <property type="entry name" value="Spore Coat Polysaccharide Biosynthesis Protein SpsA, Chain A"/>
    <property type="match status" value="1"/>
</dbReference>
<evidence type="ECO:0000259" key="10">
    <source>
        <dbReference type="Pfam" id="PF00535"/>
    </source>
</evidence>
<dbReference type="InterPro" id="IPR050256">
    <property type="entry name" value="Glycosyltransferase_2"/>
</dbReference>
<dbReference type="Proteomes" id="UP001300012">
    <property type="component" value="Unassembled WGS sequence"/>
</dbReference>
<keyword evidence="3" id="KW-0328">Glycosyltransferase</keyword>
<comment type="catalytic activity">
    <reaction evidence="8">
        <text>(2R)-3-phosphoglycerate + UDP-alpha-D-glucose = (2R)-2-O-(alpha-D-glucopyranosyl)-3-phospho-glycerate + UDP + H(+)</text>
        <dbReference type="Rhea" id="RHEA:31319"/>
        <dbReference type="ChEBI" id="CHEBI:15378"/>
        <dbReference type="ChEBI" id="CHEBI:58223"/>
        <dbReference type="ChEBI" id="CHEBI:58272"/>
        <dbReference type="ChEBI" id="CHEBI:58885"/>
        <dbReference type="ChEBI" id="CHEBI:62600"/>
        <dbReference type="EC" id="2.4.1.266"/>
    </reaction>
    <physiologicalReaction direction="left-to-right" evidence="8">
        <dbReference type="Rhea" id="RHEA:31320"/>
    </physiologicalReaction>
</comment>
<comment type="catalytic activity">
    <reaction evidence="9">
        <text>an NDP-alpha-D-glucose + (2R)-3-phosphoglycerate = (2R)-2-O-(alpha-D-glucopyranosyl)-3-phospho-glycerate + a ribonucleoside 5'-diphosphate + H(+)</text>
        <dbReference type="Rhea" id="RHEA:47244"/>
        <dbReference type="ChEBI" id="CHEBI:15378"/>
        <dbReference type="ChEBI" id="CHEBI:57930"/>
        <dbReference type="ChEBI" id="CHEBI:58272"/>
        <dbReference type="ChEBI" id="CHEBI:62600"/>
        <dbReference type="ChEBI" id="CHEBI:76533"/>
        <dbReference type="EC" id="2.4.1.266"/>
    </reaction>
    <physiologicalReaction direction="left-to-right" evidence="9">
        <dbReference type="Rhea" id="RHEA:47245"/>
    </physiologicalReaction>
</comment>
<dbReference type="SUPFAM" id="SSF53448">
    <property type="entry name" value="Nucleotide-diphospho-sugar transferases"/>
    <property type="match status" value="1"/>
</dbReference>
<evidence type="ECO:0000256" key="5">
    <source>
        <dbReference type="ARBA" id="ARBA00022842"/>
    </source>
</evidence>
<evidence type="ECO:0000256" key="7">
    <source>
        <dbReference type="ARBA" id="ARBA00040894"/>
    </source>
</evidence>
<sequence length="234" mass="25987">MKIKQHVSIIIPAWNEEMYIAETLKAVYKSADEESKDYSCELIVVDDGSTDETYSRAVPWADLIVRHPYRCGKGAAMNTGRIASRGSVLVFLDADLGATANQFHNLIAPIRAKQADMVIARLPAAKKRGGLGFVRMLAKHGVYRLSGFEATAPLSGQRAIQREVMERIGRVSGGFGVEVGLTIDAVKLGYKVQELMIPFAHRETGRDMQGWLHRGKQLCAVGETLWRRWTEPIC</sequence>
<comment type="caution">
    <text evidence="11">The sequence shown here is derived from an EMBL/GenBank/DDBJ whole genome shotgun (WGS) entry which is preliminary data.</text>
</comment>
<name>A0ABT1YL24_9BACL</name>
<evidence type="ECO:0000256" key="1">
    <source>
        <dbReference type="ARBA" id="ARBA00001946"/>
    </source>
</evidence>
<evidence type="ECO:0000256" key="3">
    <source>
        <dbReference type="ARBA" id="ARBA00022676"/>
    </source>
</evidence>
<evidence type="ECO:0000256" key="4">
    <source>
        <dbReference type="ARBA" id="ARBA00022679"/>
    </source>
</evidence>
<dbReference type="RefSeq" id="WP_258215459.1">
    <property type="nucleotide sequence ID" value="NZ_JANQBD010000017.1"/>
</dbReference>
<dbReference type="PANTHER" id="PTHR48090:SF10">
    <property type="entry name" value="GLUCOSYL-3-PHOSPHOGLYCERATE SYNTHASE"/>
    <property type="match status" value="1"/>
</dbReference>